<organism evidence="1 2">
    <name type="scientific">Micromonospora saelicesensis</name>
    <dbReference type="NCBI Taxonomy" id="285676"/>
    <lineage>
        <taxon>Bacteria</taxon>
        <taxon>Bacillati</taxon>
        <taxon>Actinomycetota</taxon>
        <taxon>Actinomycetes</taxon>
        <taxon>Micromonosporales</taxon>
        <taxon>Micromonosporaceae</taxon>
        <taxon>Micromonospora</taxon>
    </lineage>
</organism>
<sequence>MSKLWTAPGGDPRTFGQPVGEKATYREYLGNYRLTIEMKCDGLDAEQLGRRSVPPSALTLLGLVRHLAQMENHWFQRVLRGRTDAPGLYKHEGDPDWDFGGAVPDPAVVKDAFATWKAEIAKADEWLDALEEADLGREVPVDGGSHAMRDVLVHVIEEYARHAGHADLLRECIDGRTGL</sequence>
<dbReference type="Proteomes" id="UP000249419">
    <property type="component" value="Unassembled WGS sequence"/>
</dbReference>
<name>A0A328NQL6_9ACTN</name>
<reference evidence="1 2" key="1">
    <citation type="submission" date="2018-03" db="EMBL/GenBank/DDBJ databases">
        <title>Defining the species Micromonospora saelicesensis and Micromonospora noduli under the framework of genomics.</title>
        <authorList>
            <person name="Riesco R."/>
            <person name="Trujillo M.E."/>
        </authorList>
    </citation>
    <scope>NUCLEOTIDE SEQUENCE [LARGE SCALE GENOMIC DNA]</scope>
    <source>
        <strain evidence="1 2">PSN13</strain>
    </source>
</reference>
<evidence type="ECO:0000313" key="2">
    <source>
        <dbReference type="Proteomes" id="UP000249419"/>
    </source>
</evidence>
<dbReference type="Gene3D" id="1.20.120.450">
    <property type="entry name" value="dinb family like domain"/>
    <property type="match status" value="1"/>
</dbReference>
<dbReference type="Pfam" id="PF04978">
    <property type="entry name" value="MST"/>
    <property type="match status" value="1"/>
</dbReference>
<evidence type="ECO:0000313" key="1">
    <source>
        <dbReference type="EMBL" id="RAO31481.1"/>
    </source>
</evidence>
<dbReference type="EMBL" id="PYAG01000020">
    <property type="protein sequence ID" value="RAO31481.1"/>
    <property type="molecule type" value="Genomic_DNA"/>
</dbReference>
<dbReference type="RefSeq" id="WP_112677065.1">
    <property type="nucleotide sequence ID" value="NZ_PYAG01000020.1"/>
</dbReference>
<gene>
    <name evidence="1" type="ORF">PSN13_04045</name>
</gene>
<accession>A0A328NQL6</accession>
<proteinExistence type="predicted"/>
<protein>
    <submittedName>
        <fullName evidence="1">Mini-circle uncharacterized 19.1 kDa protein</fullName>
    </submittedName>
</protein>
<dbReference type="InterPro" id="IPR034660">
    <property type="entry name" value="DinB/YfiT-like"/>
</dbReference>
<dbReference type="AlphaFoldDB" id="A0A328NQL6"/>
<comment type="caution">
    <text evidence="1">The sequence shown here is derived from an EMBL/GenBank/DDBJ whole genome shotgun (WGS) entry which is preliminary data.</text>
</comment>
<dbReference type="InterPro" id="IPR007061">
    <property type="entry name" value="MST-like"/>
</dbReference>
<dbReference type="SUPFAM" id="SSF109854">
    <property type="entry name" value="DinB/YfiT-like putative metalloenzymes"/>
    <property type="match status" value="1"/>
</dbReference>